<dbReference type="CDD" id="cd03012">
    <property type="entry name" value="TlpA_like_DipZ_like"/>
    <property type="match status" value="1"/>
</dbReference>
<evidence type="ECO:0000313" key="4">
    <source>
        <dbReference type="Proteomes" id="UP000255165"/>
    </source>
</evidence>
<keyword evidence="1" id="KW-1133">Transmembrane helix</keyword>
<keyword evidence="4" id="KW-1185">Reference proteome</keyword>
<dbReference type="Pfam" id="PF17991">
    <property type="entry name" value="Thioredoxin_10"/>
    <property type="match status" value="1"/>
</dbReference>
<dbReference type="AlphaFoldDB" id="A0A370MYF9"/>
<dbReference type="Gene3D" id="3.40.30.10">
    <property type="entry name" value="Glutaredoxin"/>
    <property type="match status" value="1"/>
</dbReference>
<dbReference type="PANTHER" id="PTHR42852">
    <property type="entry name" value="THIOL:DISULFIDE INTERCHANGE PROTEIN DSBE"/>
    <property type="match status" value="1"/>
</dbReference>
<feature type="transmembrane region" description="Helical" evidence="1">
    <location>
        <begin position="123"/>
        <end position="149"/>
    </location>
</feature>
<evidence type="ECO:0000259" key="2">
    <source>
        <dbReference type="PROSITE" id="PS51352"/>
    </source>
</evidence>
<dbReference type="GO" id="GO:0016491">
    <property type="term" value="F:oxidoreductase activity"/>
    <property type="evidence" value="ECO:0007669"/>
    <property type="project" value="InterPro"/>
</dbReference>
<dbReference type="InterPro" id="IPR013740">
    <property type="entry name" value="Redoxin"/>
</dbReference>
<feature type="domain" description="Thioredoxin" evidence="2">
    <location>
        <begin position="273"/>
        <end position="424"/>
    </location>
</feature>
<dbReference type="Gene3D" id="2.60.120.260">
    <property type="entry name" value="Galactose-binding domain-like"/>
    <property type="match status" value="1"/>
</dbReference>
<reference evidence="4" key="1">
    <citation type="submission" date="2018-06" db="EMBL/GenBank/DDBJ databases">
        <authorList>
            <person name="Feng T."/>
            <person name="Jeon C.O."/>
        </authorList>
    </citation>
    <scope>NUCLEOTIDE SEQUENCE [LARGE SCALE GENOMIC DNA]</scope>
    <source>
        <strain evidence="4">S23</strain>
    </source>
</reference>
<dbReference type="Pfam" id="PF08534">
    <property type="entry name" value="Redoxin"/>
    <property type="match status" value="1"/>
</dbReference>
<name>A0A370MYF9_9BURK</name>
<dbReference type="InterPro" id="IPR036249">
    <property type="entry name" value="Thioredoxin-like_sf"/>
</dbReference>
<feature type="transmembrane region" description="Helical" evidence="1">
    <location>
        <begin position="6"/>
        <end position="28"/>
    </location>
</feature>
<evidence type="ECO:0000256" key="1">
    <source>
        <dbReference type="SAM" id="Phobius"/>
    </source>
</evidence>
<dbReference type="InterPro" id="IPR013766">
    <property type="entry name" value="Thioredoxin_domain"/>
</dbReference>
<sequence length="602" mass="63593">MLLTILAYLGGALTILSPCILPVLPFVFARAQQPFLRSGLPLLAGMGITFAGVATLAAVGGGWVAQANQYGRWLAIALLAVFGLTLLLPNLAERLTRPLVDAGSRLSDFAQVDGRPAGPASSFLLGIATGLLWAPCAGPILGLVLTSAALQGPSLGTTLLLVSYAAGAATSLAVALLIGGRVFAAMKHSLDAGEWIRRGIGVAMLAGVAAIALGLDTGVLTRLSTVATSGLEQRLVDKLSRHESGDGTPVTSSQRAAISGKSVEGGSMMMATADRQMALPVEGAFPGLNGAVKWLNSPPLTAEELRGKVILVDFWTYSCINCLRTLPYVKAWAEKYRDQGLVVIGVHAPEFAFERNIDNVRKAAHDLGVAYPIAIDNNYAIWRAFGNNYWPAHYFIDAEGRVRFHHFGEGEYEKSEAVIRQLLAEAGHADVAKVGMTIGNAALAVELAADNDTLAPPETYLGYARAENFASPGGVKADQPKDYAAPASPALNQWGLAGNWKVGEEQATLEQANGRITYRFHARDLHLVLGPGADGKPVRFRVTVDGKAPDASHGADVAADGSGTVTAQRLYQLVRQTGDIRDRTFAIEFLDPGVQAFAFTFG</sequence>
<protein>
    <submittedName>
        <fullName evidence="3">Cytochrome c biogenesis protein DipZ</fullName>
    </submittedName>
</protein>
<dbReference type="SUPFAM" id="SSF52833">
    <property type="entry name" value="Thioredoxin-like"/>
    <property type="match status" value="1"/>
</dbReference>
<organism evidence="3 4">
    <name type="scientific">Cupriavidus lacunae</name>
    <dbReference type="NCBI Taxonomy" id="2666307"/>
    <lineage>
        <taxon>Bacteria</taxon>
        <taxon>Pseudomonadati</taxon>
        <taxon>Pseudomonadota</taxon>
        <taxon>Betaproteobacteria</taxon>
        <taxon>Burkholderiales</taxon>
        <taxon>Burkholderiaceae</taxon>
        <taxon>Cupriavidus</taxon>
    </lineage>
</organism>
<dbReference type="RefSeq" id="WP_115216749.1">
    <property type="nucleotide sequence ID" value="NZ_QKWJ01000146.1"/>
</dbReference>
<dbReference type="PROSITE" id="PS51352">
    <property type="entry name" value="THIOREDOXIN_2"/>
    <property type="match status" value="1"/>
</dbReference>
<dbReference type="InterPro" id="IPR041017">
    <property type="entry name" value="Thioredoxin_10"/>
</dbReference>
<gene>
    <name evidence="3" type="ORF">DN412_41015</name>
</gene>
<feature type="transmembrane region" description="Helical" evidence="1">
    <location>
        <begin position="161"/>
        <end position="183"/>
    </location>
</feature>
<dbReference type="InterPro" id="IPR050553">
    <property type="entry name" value="Thioredoxin_ResA/DsbE_sf"/>
</dbReference>
<comment type="caution">
    <text evidence="3">The sequence shown here is derived from an EMBL/GenBank/DDBJ whole genome shotgun (WGS) entry which is preliminary data.</text>
</comment>
<dbReference type="PANTHER" id="PTHR42852:SF13">
    <property type="entry name" value="PROTEIN DIPZ"/>
    <property type="match status" value="1"/>
</dbReference>
<feature type="transmembrane region" description="Helical" evidence="1">
    <location>
        <begin position="40"/>
        <end position="64"/>
    </location>
</feature>
<evidence type="ECO:0000313" key="3">
    <source>
        <dbReference type="EMBL" id="RDJ98413.1"/>
    </source>
</evidence>
<keyword evidence="1" id="KW-0472">Membrane</keyword>
<feature type="transmembrane region" description="Helical" evidence="1">
    <location>
        <begin position="70"/>
        <end position="88"/>
    </location>
</feature>
<dbReference type="Proteomes" id="UP000255165">
    <property type="component" value="Unassembled WGS sequence"/>
</dbReference>
<accession>A0A370MYF9</accession>
<proteinExistence type="predicted"/>
<dbReference type="EMBL" id="QKWJ01000146">
    <property type="protein sequence ID" value="RDJ98413.1"/>
    <property type="molecule type" value="Genomic_DNA"/>
</dbReference>
<keyword evidence="1" id="KW-0812">Transmembrane</keyword>